<dbReference type="InterPro" id="IPR004860">
    <property type="entry name" value="LAGLIDADG_dom"/>
</dbReference>
<dbReference type="AlphaFoldDB" id="A0A1J0D058"/>
<dbReference type="Pfam" id="PF00961">
    <property type="entry name" value="LAGLIDADG_1"/>
    <property type="match status" value="2"/>
</dbReference>
<reference evidence="2" key="1">
    <citation type="journal article" date="2017" name="Mycologia">
        <title>Epichloe hybrida sp. nov., an emerging model system for investigating fungal allopolyploidy.</title>
        <authorList>
            <person name="Campbell M.A."/>
            <person name="Tapper B.A."/>
            <person name="Johnson R.D."/>
            <person name="Mace W."/>
            <person name="Ram A."/>
            <person name="Lukito Y."/>
            <person name="Dupont P.-Y."/>
            <person name="Johnson L.J."/>
            <person name="Scott D.B."/>
            <person name="Ganley A.R.D."/>
            <person name="Cox M.P."/>
        </authorList>
    </citation>
    <scope>NUCLEOTIDE SEQUENCE</scope>
    <source>
        <strain evidence="2">AR5</strain>
    </source>
</reference>
<dbReference type="InterPro" id="IPR027434">
    <property type="entry name" value="Homing_endonucl"/>
</dbReference>
<dbReference type="PANTHER" id="PTHR36181">
    <property type="entry name" value="INTRON-ENCODED ENDONUCLEASE AI3-RELATED"/>
    <property type="match status" value="1"/>
</dbReference>
<evidence type="ECO:0000259" key="1">
    <source>
        <dbReference type="Pfam" id="PF00961"/>
    </source>
</evidence>
<gene>
    <name evidence="2" type="primary">orf338</name>
</gene>
<sequence length="338" mass="39415">MLNRAFLKLYYMREHPVLNLGPLKYSLIGKIQDEGQSAGNSNRSSSETTRKAFILKDDLFKLWFVGFVEGDGSFIINKDGYLEFRITQSSNDAQVLFMIKKMLGFGVVRIQDSKRKTHCYRVRDKENLSKLISIFNGSIFLESRKIQFKLWLEAFNIKYKENVLYLNEDFKPSLNDSWLSGFTDAEGCFTCSISDNKTQTASLIRLRYILSQKGNTENMDHLANILGGKKHYIKSYDGYNVVVNTTKLSSIVQYFSVFSLKTKKYITYFNWIKIYKLIINKNHNSIEGLTLIRKYKDNINRLNNNEQVLESNVFKAIIDKKCFSVILLLFILYLIYIY</sequence>
<dbReference type="GeneID" id="30513430"/>
<dbReference type="SUPFAM" id="SSF55608">
    <property type="entry name" value="Homing endonucleases"/>
    <property type="match status" value="2"/>
</dbReference>
<feature type="domain" description="Homing endonuclease LAGLIDADG" evidence="1">
    <location>
        <begin position="65"/>
        <end position="154"/>
    </location>
</feature>
<name>A0A1J0D058_9HYPO</name>
<dbReference type="RefSeq" id="YP_009327851.1">
    <property type="nucleotide sequence ID" value="NC_032064.1"/>
</dbReference>
<geneLocation type="mitochondrion" evidence="2"/>
<dbReference type="GO" id="GO:0005739">
    <property type="term" value="C:mitochondrion"/>
    <property type="evidence" value="ECO:0007669"/>
    <property type="project" value="UniProtKB-ARBA"/>
</dbReference>
<dbReference type="GO" id="GO:0004519">
    <property type="term" value="F:endonuclease activity"/>
    <property type="evidence" value="ECO:0007669"/>
    <property type="project" value="InterPro"/>
</dbReference>
<feature type="domain" description="Homing endonuclease LAGLIDADG" evidence="1">
    <location>
        <begin position="179"/>
        <end position="275"/>
    </location>
</feature>
<protein>
    <recommendedName>
        <fullName evidence="1">Homing endonuclease LAGLIDADG domain-containing protein</fullName>
    </recommendedName>
</protein>
<accession>A0A1J0D058</accession>
<keyword evidence="2" id="KW-0496">Mitochondrion</keyword>
<dbReference type="PANTHER" id="PTHR36181:SF4">
    <property type="entry name" value="LAGLIDADG ENDONUCLEASE"/>
    <property type="match status" value="1"/>
</dbReference>
<evidence type="ECO:0000313" key="2">
    <source>
        <dbReference type="EMBL" id="APB96809.1"/>
    </source>
</evidence>
<dbReference type="Gene3D" id="3.10.28.10">
    <property type="entry name" value="Homing endonucleases"/>
    <property type="match status" value="2"/>
</dbReference>
<proteinExistence type="predicted"/>
<organism evidence="2">
    <name type="scientific">Epichloe festucae</name>
    <dbReference type="NCBI Taxonomy" id="35717"/>
    <lineage>
        <taxon>Eukaryota</taxon>
        <taxon>Fungi</taxon>
        <taxon>Dikarya</taxon>
        <taxon>Ascomycota</taxon>
        <taxon>Pezizomycotina</taxon>
        <taxon>Sordariomycetes</taxon>
        <taxon>Hypocreomycetidae</taxon>
        <taxon>Hypocreales</taxon>
        <taxon>Clavicipitaceae</taxon>
        <taxon>Epichloe</taxon>
    </lineage>
</organism>
<dbReference type="InterPro" id="IPR051289">
    <property type="entry name" value="LAGLIDADG_Endonuclease"/>
</dbReference>
<dbReference type="EMBL" id="KX066186">
    <property type="protein sequence ID" value="APB96809.1"/>
    <property type="molecule type" value="Genomic_DNA"/>
</dbReference>